<dbReference type="PROSITE" id="PS50294">
    <property type="entry name" value="WD_REPEATS_REGION"/>
    <property type="match status" value="12"/>
</dbReference>
<dbReference type="EMBL" id="WVIE01000006">
    <property type="protein sequence ID" value="NDJ16960.1"/>
    <property type="molecule type" value="Genomic_DNA"/>
</dbReference>
<dbReference type="PROSITE" id="PS00678">
    <property type="entry name" value="WD_REPEATS_1"/>
    <property type="match status" value="4"/>
</dbReference>
<accession>A0A8J7Z0P3</accession>
<dbReference type="InterPro" id="IPR036322">
    <property type="entry name" value="WD40_repeat_dom_sf"/>
</dbReference>
<dbReference type="InterPro" id="IPR019775">
    <property type="entry name" value="WD40_repeat_CS"/>
</dbReference>
<dbReference type="SMART" id="SM00320">
    <property type="entry name" value="WD40"/>
    <property type="match status" value="14"/>
</dbReference>
<gene>
    <name evidence="4" type="ORF">GS601_06605</name>
</gene>
<dbReference type="Pfam" id="PF14516">
    <property type="entry name" value="AAA_35"/>
    <property type="match status" value="1"/>
</dbReference>
<reference evidence="4" key="1">
    <citation type="submission" date="2019-12" db="EMBL/GenBank/DDBJ databases">
        <title>High-Quality draft genome sequences of three cyanobacteria isolated from the limestone walls of the Old Cathedral of Coimbra.</title>
        <authorList>
            <person name="Tiago I."/>
            <person name="Soares F."/>
            <person name="Portugal A."/>
        </authorList>
    </citation>
    <scope>NUCLEOTIDE SEQUENCE</scope>
    <source>
        <strain evidence="4">A</strain>
    </source>
</reference>
<dbReference type="InterPro" id="IPR015943">
    <property type="entry name" value="WD40/YVTN_repeat-like_dom_sf"/>
</dbReference>
<dbReference type="PRINTS" id="PR00320">
    <property type="entry name" value="GPROTEINBRPT"/>
</dbReference>
<dbReference type="Gene3D" id="3.40.50.300">
    <property type="entry name" value="P-loop containing nucleotide triphosphate hydrolases"/>
    <property type="match status" value="1"/>
</dbReference>
<feature type="repeat" description="WD" evidence="3">
    <location>
        <begin position="736"/>
        <end position="777"/>
    </location>
</feature>
<feature type="repeat" description="WD" evidence="3">
    <location>
        <begin position="1038"/>
        <end position="1079"/>
    </location>
</feature>
<name>A0A8J7Z0P3_9CYAN</name>
<dbReference type="RefSeq" id="WP_162422483.1">
    <property type="nucleotide sequence ID" value="NZ_WVIE01000006.1"/>
</dbReference>
<evidence type="ECO:0000256" key="2">
    <source>
        <dbReference type="ARBA" id="ARBA00022737"/>
    </source>
</evidence>
<protein>
    <submittedName>
        <fullName evidence="4">Uncharacterized protein</fullName>
    </submittedName>
</protein>
<evidence type="ECO:0000313" key="5">
    <source>
        <dbReference type="Proteomes" id="UP000646053"/>
    </source>
</evidence>
<sequence>MERLSSNYEYQVGGSLPIEAASYVRRQADSEFYTALKAGEFCYVLNSRQMGKSSLRVQTMQRLKTDGITCAFVDLTGIGKQGVTAEKWYAGIINALVSSCQLSSKIDWRSWWRSQQDLLSPVQRLSLFIDEFLLTEITDNIVIFIDEIDRVLSQDFSLDDFFALIRFFYNRRVDHSHYNRLTFALLGVATPSDLISDKTQTPFNIGRAIALHGFQPHEAQPLAKGLANSAADPQATLQEILAWTGGQPFLTQKICHLVAQMARTEPRLQPGAVAQLIQTHVIENWEAQDEPEHLRTIRDRLLRNEQRIGRFLGLYQHILQHGELLSDNSSEQTELQLSGLVVKQEGKLKVYNQIYAQVFNQTWVNKQFEKRRPYAESFTAWIVSECQDESRLLRGQALQDALHWADLQDLSALDYRFLAASQDLEKHEVQQALLTQAEESQILADANETLSIAQETAQAKLVDAQQKARRIVGLGSIILMTSLIVAAIVSVQVKHARQELNDADLSLLSFSAQKDYESSPFSALLTALKAGNTLNTLQQSQPVKPETRQQVTSVLQQSLYGIREVNRLEGHSLSVLEVAFSPDGQLMASASEDGTVNLWRVKGGTLLRTLKPDRSRLWSVHFSPDGQTLASSGRDGTVQLWRVSDGTLLNAWKAHPDWVRSVRFSPDGQVLASSSSDQTIKLWRVSDRTLFHTLKGHRGWATSVNFSADGTMLASSGADKTVRLWNVRDGREQRQLTGHNRSVRSVHFSADGQLLASGSEDGTLKVWQVSDGTLLRTLDFDRSPVWSVRFSADGKFLAGGSSEGTVKLWTLADLDDETTQPQIFKGHYGRTWGIEISPDSQLLASGGVDGVVRLWKVQLSEPKTYGVSQEDLISVSLSPDGKTFAAGGLDRTVKLWDVETGNLLKRFKGHSKAVRSVRFSPDGTRLASASSDLTVKLWDAKTGAVLQTLSDPHPFGSVRFSPDGKLLAAGGGRGKKMNFWEVETGTLIRTIFDETDPQKRCGIGSLNFSPDGKLIGSACNYLTSRIWEVNTGKLFKTFDRHSSQVLSVDFSADSQLLASGGNDSLLKIWHIQTGSVLNTIQAHRGDISRVHFSPDGKSVATASSDATIKLWNVADGTLRATLQGHHNRILSLSFSSDGQTLVSAGYDNTVKVWNLTSDLNRLMKSGCDWLKDYLATHPSEQEVRAICQDYEAHDLKLTR</sequence>
<dbReference type="PROSITE" id="PS50082">
    <property type="entry name" value="WD_REPEATS_2"/>
    <property type="match status" value="12"/>
</dbReference>
<evidence type="ECO:0000256" key="3">
    <source>
        <dbReference type="PROSITE-ProRule" id="PRU00221"/>
    </source>
</evidence>
<feature type="repeat" description="WD" evidence="3">
    <location>
        <begin position="610"/>
        <end position="651"/>
    </location>
</feature>
<feature type="repeat" description="WD" evidence="3">
    <location>
        <begin position="1080"/>
        <end position="1121"/>
    </location>
</feature>
<dbReference type="Pfam" id="PF00400">
    <property type="entry name" value="WD40"/>
    <property type="match status" value="13"/>
</dbReference>
<evidence type="ECO:0000256" key="1">
    <source>
        <dbReference type="ARBA" id="ARBA00022574"/>
    </source>
</evidence>
<dbReference type="Gene3D" id="2.130.10.10">
    <property type="entry name" value="YVTN repeat-like/Quinoprotein amine dehydrogenase"/>
    <property type="match status" value="5"/>
</dbReference>
<feature type="repeat" description="WD" evidence="3">
    <location>
        <begin position="694"/>
        <end position="735"/>
    </location>
</feature>
<dbReference type="InterPro" id="IPR020472">
    <property type="entry name" value="WD40_PAC1"/>
</dbReference>
<feature type="repeat" description="WD" evidence="3">
    <location>
        <begin position="778"/>
        <end position="819"/>
    </location>
</feature>
<comment type="caution">
    <text evidence="4">The sequence shown here is derived from an EMBL/GenBank/DDBJ whole genome shotgun (WGS) entry which is preliminary data.</text>
</comment>
<dbReference type="InterPro" id="IPR001680">
    <property type="entry name" value="WD40_rpt"/>
</dbReference>
<feature type="repeat" description="WD" evidence="3">
    <location>
        <begin position="568"/>
        <end position="609"/>
    </location>
</feature>
<feature type="repeat" description="WD" evidence="3">
    <location>
        <begin position="1122"/>
        <end position="1157"/>
    </location>
</feature>
<keyword evidence="5" id="KW-1185">Reference proteome</keyword>
<feature type="repeat" description="WD" evidence="3">
    <location>
        <begin position="865"/>
        <end position="906"/>
    </location>
</feature>
<organism evidence="4 5">
    <name type="scientific">Myxacorys almedinensis A</name>
    <dbReference type="NCBI Taxonomy" id="2690445"/>
    <lineage>
        <taxon>Bacteria</taxon>
        <taxon>Bacillati</taxon>
        <taxon>Cyanobacteriota</taxon>
        <taxon>Cyanophyceae</taxon>
        <taxon>Leptolyngbyales</taxon>
        <taxon>Leptolyngbyaceae</taxon>
        <taxon>Myxacorys</taxon>
        <taxon>Myxacorys almedinensis</taxon>
    </lineage>
</organism>
<dbReference type="CDD" id="cd00200">
    <property type="entry name" value="WD40"/>
    <property type="match status" value="2"/>
</dbReference>
<dbReference type="InterPro" id="IPR027417">
    <property type="entry name" value="P-loop_NTPase"/>
</dbReference>
<feature type="repeat" description="WD" evidence="3">
    <location>
        <begin position="907"/>
        <end position="948"/>
    </location>
</feature>
<evidence type="ECO:0000313" key="4">
    <source>
        <dbReference type="EMBL" id="NDJ16960.1"/>
    </source>
</evidence>
<feature type="repeat" description="WD" evidence="3">
    <location>
        <begin position="824"/>
        <end position="858"/>
    </location>
</feature>
<dbReference type="AlphaFoldDB" id="A0A8J7Z0P3"/>
<keyword evidence="2" id="KW-0677">Repeat</keyword>
<feature type="repeat" description="WD" evidence="3">
    <location>
        <begin position="652"/>
        <end position="693"/>
    </location>
</feature>
<proteinExistence type="predicted"/>
<dbReference type="SUPFAM" id="SSF52540">
    <property type="entry name" value="P-loop containing nucleoside triphosphate hydrolases"/>
    <property type="match status" value="1"/>
</dbReference>
<dbReference type="PANTHER" id="PTHR19848">
    <property type="entry name" value="WD40 REPEAT PROTEIN"/>
    <property type="match status" value="1"/>
</dbReference>
<keyword evidence="1 3" id="KW-0853">WD repeat</keyword>
<dbReference type="PANTHER" id="PTHR19848:SF8">
    <property type="entry name" value="F-BOX AND WD REPEAT DOMAIN CONTAINING 7"/>
    <property type="match status" value="1"/>
</dbReference>
<dbReference type="SUPFAM" id="SSF50978">
    <property type="entry name" value="WD40 repeat-like"/>
    <property type="match status" value="2"/>
</dbReference>
<dbReference type="Proteomes" id="UP000646053">
    <property type="component" value="Unassembled WGS sequence"/>
</dbReference>